<organism evidence="1 2">
    <name type="scientific">Zalaria obscura</name>
    <dbReference type="NCBI Taxonomy" id="2024903"/>
    <lineage>
        <taxon>Eukaryota</taxon>
        <taxon>Fungi</taxon>
        <taxon>Dikarya</taxon>
        <taxon>Ascomycota</taxon>
        <taxon>Pezizomycotina</taxon>
        <taxon>Dothideomycetes</taxon>
        <taxon>Dothideomycetidae</taxon>
        <taxon>Dothideales</taxon>
        <taxon>Zalariaceae</taxon>
        <taxon>Zalaria</taxon>
    </lineage>
</organism>
<dbReference type="EMBL" id="JAMKPW020000002">
    <property type="protein sequence ID" value="KAK8219911.1"/>
    <property type="molecule type" value="Genomic_DNA"/>
</dbReference>
<protein>
    <submittedName>
        <fullName evidence="1">Uncharacterized protein</fullName>
    </submittedName>
</protein>
<name>A0ACC3SN29_9PEZI</name>
<proteinExistence type="predicted"/>
<sequence>MFRSFAGRSRSTSPALTFLRSKSTSIHVSPTPQAAPAMANSESTKREIADDRQVPAMGMDASTFTAAAQSCIDEIANYYTTLPSRPVLPSIQPGYLRSLLPTQAPQDPESWPSIQADIERTIMPGMTHWQSPNFMAFFPASSTYPGILGEMWSAALTAPAFNWLCSPAVTELETIVMDWLARMLALPEGFLSQGEGGGVIQGSASEAVLTAMVAARERWLRRAIEKEGITDEEEKEDRICELRGKLVALGSQQSHSSTQKAANIAGTRFRSIATSREDGFALTGRSLRAKIEELKSKGLEPYYLTVTLGTTNTCAVDQFEAITEVKKDYPDLWIHVDAAYAGAALVCEEYQHYSAQFASFESFNMNMHKWLLTNFDASCLFVQHRRDLTDALSITPAYLRNQFSDSGLVTDYRDWQIPLGRRFRALKIWFVIRTWGVSGLQAHVRRHIKLGEMFADLVRGRSDLFNILTGPSFALTVLTVNPRRRKMVEPGVADGEDPRPYQDSHVAVTPQEADSKELDEANAATKEVYELVDKRREVFFTSSVIGGAYAIRVVSANPLAEERHLRRAFEILVETAEDVLSRREKQ</sequence>
<comment type="caution">
    <text evidence="1">The sequence shown here is derived from an EMBL/GenBank/DDBJ whole genome shotgun (WGS) entry which is preliminary data.</text>
</comment>
<accession>A0ACC3SN29</accession>
<reference evidence="1" key="1">
    <citation type="submission" date="2024-02" db="EMBL/GenBank/DDBJ databases">
        <title>Metagenome Assembled Genome of Zalaria obscura JY119.</title>
        <authorList>
            <person name="Vighnesh L."/>
            <person name="Jagadeeshwari U."/>
            <person name="Venkata Ramana C."/>
            <person name="Sasikala C."/>
        </authorList>
    </citation>
    <scope>NUCLEOTIDE SEQUENCE</scope>
    <source>
        <strain evidence="1">JY119</strain>
    </source>
</reference>
<evidence type="ECO:0000313" key="2">
    <source>
        <dbReference type="Proteomes" id="UP001320706"/>
    </source>
</evidence>
<gene>
    <name evidence="1" type="ORF">M8818_000326</name>
</gene>
<keyword evidence="2" id="KW-1185">Reference proteome</keyword>
<dbReference type="Proteomes" id="UP001320706">
    <property type="component" value="Unassembled WGS sequence"/>
</dbReference>
<evidence type="ECO:0000313" key="1">
    <source>
        <dbReference type="EMBL" id="KAK8219911.1"/>
    </source>
</evidence>